<accession>A0AA97I487</accession>
<keyword evidence="1" id="KW-0285">Flavoprotein</keyword>
<name>A0AA97I487_9MICO</name>
<gene>
    <name evidence="6" type="ORF">N8K70_13280</name>
</gene>
<organism evidence="6 7">
    <name type="scientific">Microbacterium betulae</name>
    <dbReference type="NCBI Taxonomy" id="2981139"/>
    <lineage>
        <taxon>Bacteria</taxon>
        <taxon>Bacillati</taxon>
        <taxon>Actinomycetota</taxon>
        <taxon>Actinomycetes</taxon>
        <taxon>Micrococcales</taxon>
        <taxon>Microbacteriaceae</taxon>
        <taxon>Microbacterium</taxon>
    </lineage>
</organism>
<feature type="domain" description="Luciferase-like" evidence="5">
    <location>
        <begin position="1"/>
        <end position="192"/>
    </location>
</feature>
<dbReference type="Gene3D" id="3.20.20.30">
    <property type="entry name" value="Luciferase-like domain"/>
    <property type="match status" value="1"/>
</dbReference>
<dbReference type="PANTHER" id="PTHR30011:SF16">
    <property type="entry name" value="C2H2 FINGER DOMAIN TRANSCRIPTION FACTOR (EUROFUNG)-RELATED"/>
    <property type="match status" value="1"/>
</dbReference>
<evidence type="ECO:0000313" key="6">
    <source>
        <dbReference type="EMBL" id="WOF22351.1"/>
    </source>
</evidence>
<keyword evidence="2" id="KW-0288">FMN</keyword>
<dbReference type="KEGG" id="mbet:N8K70_13280"/>
<protein>
    <submittedName>
        <fullName evidence="6">LLM class flavin-dependent oxidoreductase</fullName>
    </submittedName>
</protein>
<evidence type="ECO:0000256" key="1">
    <source>
        <dbReference type="ARBA" id="ARBA00022630"/>
    </source>
</evidence>
<evidence type="ECO:0000259" key="5">
    <source>
        <dbReference type="Pfam" id="PF00296"/>
    </source>
</evidence>
<evidence type="ECO:0000256" key="4">
    <source>
        <dbReference type="ARBA" id="ARBA00023033"/>
    </source>
</evidence>
<reference evidence="6 7" key="1">
    <citation type="submission" date="2023-02" db="EMBL/GenBank/DDBJ databases">
        <title>Microbacterium betulae sp. nov., isolated from birch wood.</title>
        <authorList>
            <person name="Pasciak M."/>
            <person name="Pawlik K.J."/>
            <person name="Martynowski D."/>
            <person name="Laczmanski L."/>
            <person name="Ciekot J."/>
            <person name="Szponar B."/>
            <person name="Wojcik-Fatla A."/>
            <person name="Mackiewicz B."/>
            <person name="Farian E."/>
            <person name="Cholewa G."/>
            <person name="Cholewa A."/>
            <person name="Dutkiewicz J."/>
        </authorList>
    </citation>
    <scope>NUCLEOTIDE SEQUENCE [LARGE SCALE GENOMIC DNA]</scope>
    <source>
        <strain evidence="6 7">AB</strain>
    </source>
</reference>
<sequence>MTSGILLPPASSASTAGALADVVETARRLDAGTAPFLVVTAAAVGGLSPLHVAAHLGARTSRIGIVVEHRADGVEPSHMSSALATLDHTTRGRAGWLIPDAGRDAEAMADAAAVVDAVALLWDSWEDDAVIRDRATGRYLDRAKLHAVDATGPDFTIAGPSITPRPPQGRPVVLLAAEAAALASEGRSARWVDIVLDGADSRGVSIAGPDTAGCLGGEGVSGTTLREVLGLDRPASVFSGRTNA</sequence>
<keyword evidence="7" id="KW-1185">Reference proteome</keyword>
<dbReference type="AlphaFoldDB" id="A0AA97I487"/>
<dbReference type="Pfam" id="PF00296">
    <property type="entry name" value="Bac_luciferase"/>
    <property type="match status" value="1"/>
</dbReference>
<dbReference type="EMBL" id="CP118157">
    <property type="protein sequence ID" value="WOF22351.1"/>
    <property type="molecule type" value="Genomic_DNA"/>
</dbReference>
<evidence type="ECO:0000256" key="2">
    <source>
        <dbReference type="ARBA" id="ARBA00022643"/>
    </source>
</evidence>
<dbReference type="Proteomes" id="UP001305498">
    <property type="component" value="Chromosome"/>
</dbReference>
<dbReference type="InterPro" id="IPR036661">
    <property type="entry name" value="Luciferase-like_sf"/>
</dbReference>
<dbReference type="InterPro" id="IPR051260">
    <property type="entry name" value="Diverse_substr_monoxygenases"/>
</dbReference>
<dbReference type="RefSeq" id="WP_317138823.1">
    <property type="nucleotide sequence ID" value="NZ_CP118157.1"/>
</dbReference>
<dbReference type="InterPro" id="IPR011251">
    <property type="entry name" value="Luciferase-like_dom"/>
</dbReference>
<dbReference type="GO" id="GO:0004497">
    <property type="term" value="F:monooxygenase activity"/>
    <property type="evidence" value="ECO:0007669"/>
    <property type="project" value="UniProtKB-KW"/>
</dbReference>
<dbReference type="SUPFAM" id="SSF51679">
    <property type="entry name" value="Bacterial luciferase-like"/>
    <property type="match status" value="1"/>
</dbReference>
<evidence type="ECO:0000256" key="3">
    <source>
        <dbReference type="ARBA" id="ARBA00023002"/>
    </source>
</evidence>
<keyword evidence="3" id="KW-0560">Oxidoreductase</keyword>
<evidence type="ECO:0000313" key="7">
    <source>
        <dbReference type="Proteomes" id="UP001305498"/>
    </source>
</evidence>
<proteinExistence type="predicted"/>
<keyword evidence="4" id="KW-0503">Monooxygenase</keyword>
<dbReference type="GO" id="GO:0016705">
    <property type="term" value="F:oxidoreductase activity, acting on paired donors, with incorporation or reduction of molecular oxygen"/>
    <property type="evidence" value="ECO:0007669"/>
    <property type="project" value="InterPro"/>
</dbReference>
<dbReference type="PANTHER" id="PTHR30011">
    <property type="entry name" value="ALKANESULFONATE MONOOXYGENASE-RELATED"/>
    <property type="match status" value="1"/>
</dbReference>